<reference evidence="3 4" key="1">
    <citation type="submission" date="2018-06" db="EMBL/GenBank/DDBJ databases">
        <authorList>
            <consortium name="Pathogen Informatics"/>
            <person name="Doyle S."/>
        </authorList>
    </citation>
    <scope>NUCLEOTIDE SEQUENCE [LARGE SCALE GENOMIC DNA]</scope>
    <source>
        <strain evidence="3 4">NCTC10343</strain>
    </source>
</reference>
<evidence type="ECO:0000256" key="1">
    <source>
        <dbReference type="ARBA" id="ARBA00009981"/>
    </source>
</evidence>
<dbReference type="Gene3D" id="3.40.1620.10">
    <property type="entry name" value="YefM-like domain"/>
    <property type="match status" value="1"/>
</dbReference>
<dbReference type="InterPro" id="IPR036165">
    <property type="entry name" value="YefM-like_sf"/>
</dbReference>
<name>A0A378XU59_PAEPO</name>
<evidence type="ECO:0000313" key="4">
    <source>
        <dbReference type="Proteomes" id="UP000254400"/>
    </source>
</evidence>
<gene>
    <name evidence="3" type="ORF">NCTC10343_00886</name>
</gene>
<comment type="similarity">
    <text evidence="1 2">Belongs to the phD/YefM antitoxin family.</text>
</comment>
<evidence type="ECO:0000256" key="2">
    <source>
        <dbReference type="RuleBase" id="RU362080"/>
    </source>
</evidence>
<proteinExistence type="inferred from homology"/>
<dbReference type="EMBL" id="UGSC01000001">
    <property type="protein sequence ID" value="SUA66033.1"/>
    <property type="molecule type" value="Genomic_DNA"/>
</dbReference>
<accession>A0A378XU59</accession>
<protein>
    <recommendedName>
        <fullName evidence="2">Antitoxin</fullName>
    </recommendedName>
</protein>
<dbReference type="GeneID" id="93349698"/>
<sequence length="92" mass="10843">MPQIRPVSDLRNNFTEISKIVHESREPVFLTKNGYGDMVVMSIEQYENIQHDNEIFIKLKEAELEADSSKLRYSHAEVFNKLRMKISTKQEE</sequence>
<dbReference type="NCBIfam" id="TIGR01552">
    <property type="entry name" value="phd_fam"/>
    <property type="match status" value="1"/>
</dbReference>
<dbReference type="SUPFAM" id="SSF143120">
    <property type="entry name" value="YefM-like"/>
    <property type="match status" value="1"/>
</dbReference>
<dbReference type="Proteomes" id="UP000254400">
    <property type="component" value="Unassembled WGS sequence"/>
</dbReference>
<evidence type="ECO:0000313" key="3">
    <source>
        <dbReference type="EMBL" id="SUA66033.1"/>
    </source>
</evidence>
<dbReference type="Pfam" id="PF02604">
    <property type="entry name" value="PhdYeFM_antitox"/>
    <property type="match status" value="1"/>
</dbReference>
<dbReference type="RefSeq" id="WP_019686194.1">
    <property type="nucleotide sequence ID" value="NZ_CP025957.1"/>
</dbReference>
<dbReference type="InterPro" id="IPR006442">
    <property type="entry name" value="Antitoxin_Phd/YefM"/>
</dbReference>
<dbReference type="AlphaFoldDB" id="A0A378XU59"/>
<organism evidence="3 4">
    <name type="scientific">Paenibacillus polymyxa</name>
    <name type="common">Bacillus polymyxa</name>
    <dbReference type="NCBI Taxonomy" id="1406"/>
    <lineage>
        <taxon>Bacteria</taxon>
        <taxon>Bacillati</taxon>
        <taxon>Bacillota</taxon>
        <taxon>Bacilli</taxon>
        <taxon>Bacillales</taxon>
        <taxon>Paenibacillaceae</taxon>
        <taxon>Paenibacillus</taxon>
    </lineage>
</organism>
<comment type="function">
    <text evidence="2">Antitoxin component of a type II toxin-antitoxin (TA) system.</text>
</comment>